<keyword evidence="1" id="KW-1133">Transmembrane helix</keyword>
<organism evidence="5 7">
    <name type="scientific">Streptococcus chenjunshii</name>
    <dbReference type="NCBI Taxonomy" id="2173853"/>
    <lineage>
        <taxon>Bacteria</taxon>
        <taxon>Bacillati</taxon>
        <taxon>Bacillota</taxon>
        <taxon>Bacilli</taxon>
        <taxon>Lactobacillales</taxon>
        <taxon>Streptococcaceae</taxon>
        <taxon>Streptococcus</taxon>
    </lineage>
</organism>
<proteinExistence type="predicted"/>
<evidence type="ECO:0000313" key="3">
    <source>
        <dbReference type="EMBL" id="AXQ79497.1"/>
    </source>
</evidence>
<name>A0A372KJK1_9STRE</name>
<dbReference type="EMBL" id="CP031733">
    <property type="protein sequence ID" value="AXQ79497.1"/>
    <property type="molecule type" value="Genomic_DNA"/>
</dbReference>
<dbReference type="EMBL" id="QVQZ01000034">
    <property type="protein sequence ID" value="RFU52430.1"/>
    <property type="molecule type" value="Genomic_DNA"/>
</dbReference>
<dbReference type="RefSeq" id="WP_116878901.1">
    <property type="nucleotide sequence ID" value="NZ_CP031733.1"/>
</dbReference>
<sequence>MEIIQNIIVNLIVAIISFLASTIFHNKRRIKILYQSLLRWNKNIRLSCAYLFQIKHNNRYLLIKGKRIDQYQPIGGVYKYHDSFKRLKEELELKDESETRFYEGEDLRLITKGKHLVKFLDWFDSRKNREVTVIRELIEELEPAGISIEHLVKETQVEYLKTIKEPIMFSTHFQMDELKIFEIFEADIPKEILEKVLESDDYFIIEAADIEKNCFTKDGLSKRISATSKYII</sequence>
<reference evidence="4 8" key="1">
    <citation type="submission" date="2018-08" db="EMBL/GenBank/DDBJ databases">
        <title>Draft genome of Streptococcus sp .nov. Z2.</title>
        <authorList>
            <person name="Tian Z."/>
        </authorList>
    </citation>
    <scope>NUCLEOTIDE SEQUENCE [LARGE SCALE GENOMIC DNA]</scope>
    <source>
        <strain evidence="4 8">Z2</strain>
    </source>
</reference>
<reference evidence="3" key="4">
    <citation type="journal article" date="2019" name="Int. J. Syst. Evol. Microbiol.">
        <title>Streptococcus chenjunshii sp. nov. isolated from feces of Tibetan antelopes.</title>
        <authorList>
            <person name="Tian Z."/>
            <person name="Lu S."/>
            <person name="Jin D."/>
            <person name="Yang J."/>
            <person name="Pu J."/>
            <person name="Lai X.H."/>
            <person name="Bai X.N."/>
            <person name="Wu X.M."/>
            <person name="Li J."/>
            <person name="Wang S."/>
            <person name="Xu J."/>
        </authorList>
    </citation>
    <scope>NUCLEOTIDE SEQUENCE</scope>
    <source>
        <strain evidence="3">Z15</strain>
    </source>
</reference>
<evidence type="ECO:0000313" key="7">
    <source>
        <dbReference type="Proteomes" id="UP000262901"/>
    </source>
</evidence>
<evidence type="ECO:0000313" key="8">
    <source>
        <dbReference type="Proteomes" id="UP000264056"/>
    </source>
</evidence>
<dbReference type="Proteomes" id="UP000262901">
    <property type="component" value="Unassembled WGS sequence"/>
</dbReference>
<feature type="domain" description="CD-NTase-associated protein 16 NUDIX" evidence="2">
    <location>
        <begin position="43"/>
        <end position="232"/>
    </location>
</feature>
<reference evidence="5 7" key="2">
    <citation type="submission" date="2018-08" db="EMBL/GenBank/DDBJ databases">
        <title>Draft genome of Streptococcus sp. nov. Z1.</title>
        <authorList>
            <person name="Tian Z."/>
        </authorList>
    </citation>
    <scope>NUCLEOTIDE SEQUENCE [LARGE SCALE GENOMIC DNA]</scope>
    <source>
        <strain evidence="5">Z1</strain>
        <strain evidence="7">Z1(2018)</strain>
    </source>
</reference>
<evidence type="ECO:0000259" key="2">
    <source>
        <dbReference type="Pfam" id="PF18167"/>
    </source>
</evidence>
<dbReference type="AlphaFoldDB" id="A0A372KJK1"/>
<protein>
    <recommendedName>
        <fullName evidence="2">CD-NTase-associated protein 16 NUDIX domain-containing protein</fullName>
    </recommendedName>
</protein>
<keyword evidence="8" id="KW-1185">Reference proteome</keyword>
<evidence type="ECO:0000313" key="5">
    <source>
        <dbReference type="EMBL" id="RFU52430.1"/>
    </source>
</evidence>
<dbReference type="EMBL" id="QVQY01000016">
    <property type="protein sequence ID" value="RFU50815.1"/>
    <property type="molecule type" value="Genomic_DNA"/>
</dbReference>
<accession>A0A372KJK1</accession>
<dbReference type="KEGG" id="schj:DDV21_010690"/>
<reference evidence="6" key="3">
    <citation type="submission" date="2018-08" db="EMBL/GenBank/DDBJ databases">
        <title>Streptococcus chenjunshii sp. nov., isolated from stools sample of the Tibetan antelope in the Qinghai-Tibet plateau, China.</title>
        <authorList>
            <person name="Tian Z."/>
        </authorList>
    </citation>
    <scope>NUCLEOTIDE SEQUENCE [LARGE SCALE GENOMIC DNA]</scope>
    <source>
        <strain evidence="6">Z15</strain>
    </source>
</reference>
<gene>
    <name evidence="3" type="ORF">DDV21_010690</name>
    <name evidence="4" type="ORF">DDV22_06845</name>
    <name evidence="5" type="ORF">DDV23_09680</name>
</gene>
<dbReference type="Pfam" id="PF18167">
    <property type="entry name" value="Sa_NUDIX"/>
    <property type="match status" value="1"/>
</dbReference>
<evidence type="ECO:0000313" key="4">
    <source>
        <dbReference type="EMBL" id="RFU50815.1"/>
    </source>
</evidence>
<evidence type="ECO:0000256" key="1">
    <source>
        <dbReference type="SAM" id="Phobius"/>
    </source>
</evidence>
<dbReference type="InterPro" id="IPR040829">
    <property type="entry name" value="Cap16_NUDIX"/>
</dbReference>
<keyword evidence="1" id="KW-0812">Transmembrane</keyword>
<keyword evidence="1" id="KW-0472">Membrane</keyword>
<dbReference type="Proteomes" id="UP000246115">
    <property type="component" value="Chromosome"/>
</dbReference>
<feature type="transmembrane region" description="Helical" evidence="1">
    <location>
        <begin position="6"/>
        <end position="24"/>
    </location>
</feature>
<evidence type="ECO:0000313" key="6">
    <source>
        <dbReference type="Proteomes" id="UP000246115"/>
    </source>
</evidence>
<accession>A0A346NEQ2</accession>
<dbReference type="OrthoDB" id="791606at2"/>
<dbReference type="Proteomes" id="UP000264056">
    <property type="component" value="Unassembled WGS sequence"/>
</dbReference>